<evidence type="ECO:0000313" key="2">
    <source>
        <dbReference type="Proteomes" id="UP000503399"/>
    </source>
</evidence>
<reference evidence="1 2" key="1">
    <citation type="submission" date="2020-02" db="EMBL/GenBank/DDBJ databases">
        <authorList>
            <person name="Hogendoorn C."/>
        </authorList>
    </citation>
    <scope>NUCLEOTIDE SEQUENCE [LARGE SCALE GENOMIC DNA]</scope>
    <source>
        <strain evidence="1">R501</strain>
    </source>
</reference>
<dbReference type="Proteomes" id="UP000503399">
    <property type="component" value="Chromosome"/>
</dbReference>
<evidence type="ECO:0000313" key="1">
    <source>
        <dbReference type="EMBL" id="CAB1128847.1"/>
    </source>
</evidence>
<dbReference type="EMBL" id="LR778114">
    <property type="protein sequence ID" value="CAB1128847.1"/>
    <property type="molecule type" value="Genomic_DNA"/>
</dbReference>
<accession>A0A6F8ZGL5</accession>
<keyword evidence="2" id="KW-1185">Reference proteome</keyword>
<proteinExistence type="predicted"/>
<dbReference type="KEGG" id="hfv:R50_1341"/>
<name>A0A6F8ZGL5_9FIRM</name>
<sequence>MKPGPDDFLQVSLDRAFHRLGVDWDRSWDPIAEVRRQQLHRRRWLTASTAAMVFMAGIQVWRMTRSVPRHEAGTLQVALPSLSPQVRATVARLHVPPSAVRAWVPVYARYPQAAPSGFSLAFAGRFRLPDGQEASDLTLETDVHHRVTGGTAFNAAGTPIWGFTGSVAAGRPIPAAPVRGIWAGRWMAGGAGALNAFSAAGPFVYLAAGSEWTRLQAGRPAYWQTAPFAPADPGLSASIAALPADPRRVLLLEETPAGLDTGYVSPDGGHTWRPWLQGTVPVSGLEALGRRFWAVVDGALATSRDGRRFTALLAPDPRRWEVAAYAVNPARPGNLAAALAPVTGPGPGPVLVTRDGGRRWHALPPLPVPGMPPSTLTVSPRGTVTALLNLDRPVLARWTPGAEGWQLWPVPGVHGTPGAGTLAAAPDGSLFYGSPSGTLYRMGPGHRSWRVIAPPPAVRHQTPLILEAIGRHQLLAAYESGWYIYVSADAS</sequence>
<organism evidence="1 2">
    <name type="scientific">Candidatus Hydrogenisulfobacillus filiaventi</name>
    <dbReference type="NCBI Taxonomy" id="2707344"/>
    <lineage>
        <taxon>Bacteria</taxon>
        <taxon>Bacillati</taxon>
        <taxon>Bacillota</taxon>
        <taxon>Clostridia</taxon>
        <taxon>Eubacteriales</taxon>
        <taxon>Clostridiales Family XVII. Incertae Sedis</taxon>
        <taxon>Candidatus Hydrogenisulfobacillus</taxon>
    </lineage>
</organism>
<gene>
    <name evidence="1" type="ORF">R50_1341</name>
</gene>
<dbReference type="InterPro" id="IPR015943">
    <property type="entry name" value="WD40/YVTN_repeat-like_dom_sf"/>
</dbReference>
<dbReference type="AlphaFoldDB" id="A0A6F8ZGL5"/>
<dbReference type="SUPFAM" id="SSF110296">
    <property type="entry name" value="Oligoxyloglucan reducing end-specific cellobiohydrolase"/>
    <property type="match status" value="1"/>
</dbReference>
<dbReference type="Gene3D" id="2.130.10.10">
    <property type="entry name" value="YVTN repeat-like/Quinoprotein amine dehydrogenase"/>
    <property type="match status" value="1"/>
</dbReference>
<protein>
    <submittedName>
        <fullName evidence="1">Uncharacterized protein</fullName>
    </submittedName>
</protein>